<name>A0A2P8CKY8_9BACT</name>
<dbReference type="EMBL" id="PYGC01000001">
    <property type="protein sequence ID" value="PSK85611.1"/>
    <property type="molecule type" value="Genomic_DNA"/>
</dbReference>
<sequence>MNNALLIAGCGRNVGKTSAGCALVKELSLKTPVYVVKISSHFHVLTDSLNVLTSEDKLMIAEETDALSGKDSSRYLDAGAAKVYYVQAREESLPVLVKWLTEKFNADQPVIIESGGLGGYIRPGAAALVCDGSREKKTDWSFNYQLITENEPSRVRLPFNWNNNRWQKR</sequence>
<comment type="caution">
    <text evidence="2">The sequence shown here is derived from an EMBL/GenBank/DDBJ whole genome shotgun (WGS) entry which is preliminary data.</text>
</comment>
<evidence type="ECO:0008006" key="5">
    <source>
        <dbReference type="Google" id="ProtNLM"/>
    </source>
</evidence>
<dbReference type="Proteomes" id="UP000396862">
    <property type="component" value="Unassembled WGS sequence"/>
</dbReference>
<dbReference type="Proteomes" id="UP000240621">
    <property type="component" value="Unassembled WGS sequence"/>
</dbReference>
<dbReference type="EMBL" id="BLAU01000001">
    <property type="protein sequence ID" value="GET20231.1"/>
    <property type="molecule type" value="Genomic_DNA"/>
</dbReference>
<protein>
    <recommendedName>
        <fullName evidence="5">Molybdopterin-guanine dinucleotide biosynthesis protein B</fullName>
    </recommendedName>
</protein>
<evidence type="ECO:0000313" key="2">
    <source>
        <dbReference type="EMBL" id="PSK85611.1"/>
    </source>
</evidence>
<evidence type="ECO:0000313" key="4">
    <source>
        <dbReference type="Proteomes" id="UP000396862"/>
    </source>
</evidence>
<reference evidence="2 3" key="1">
    <citation type="submission" date="2018-03" db="EMBL/GenBank/DDBJ databases">
        <title>Genomic Encyclopedia of Archaeal and Bacterial Type Strains, Phase II (KMG-II): from individual species to whole genera.</title>
        <authorList>
            <person name="Goeker M."/>
        </authorList>
    </citation>
    <scope>NUCLEOTIDE SEQUENCE [LARGE SCALE GENOMIC DNA]</scope>
    <source>
        <strain evidence="2 3">DSM 27267</strain>
    </source>
</reference>
<evidence type="ECO:0000313" key="1">
    <source>
        <dbReference type="EMBL" id="GET20231.1"/>
    </source>
</evidence>
<proteinExistence type="predicted"/>
<organism evidence="2 3">
    <name type="scientific">Prolixibacter denitrificans</name>
    <dbReference type="NCBI Taxonomy" id="1541063"/>
    <lineage>
        <taxon>Bacteria</taxon>
        <taxon>Pseudomonadati</taxon>
        <taxon>Bacteroidota</taxon>
        <taxon>Bacteroidia</taxon>
        <taxon>Marinilabiliales</taxon>
        <taxon>Prolixibacteraceae</taxon>
        <taxon>Prolixibacter</taxon>
    </lineage>
</organism>
<accession>A0A2P8CKY8</accession>
<dbReference type="AlphaFoldDB" id="A0A2P8CKY8"/>
<dbReference type="Gene3D" id="3.40.50.300">
    <property type="entry name" value="P-loop containing nucleotide triphosphate hydrolases"/>
    <property type="match status" value="1"/>
</dbReference>
<keyword evidence="4" id="KW-1185">Reference proteome</keyword>
<evidence type="ECO:0000313" key="3">
    <source>
        <dbReference type="Proteomes" id="UP000240621"/>
    </source>
</evidence>
<dbReference type="InterPro" id="IPR027417">
    <property type="entry name" value="P-loop_NTPase"/>
</dbReference>
<reference evidence="1 4" key="2">
    <citation type="submission" date="2019-10" db="EMBL/GenBank/DDBJ databases">
        <title>Prolixibacter strains distinguished by the presence of nitrate reductase genes were adept at nitrate-dependent anaerobic corrosion of metallic iron and carbon steel.</title>
        <authorList>
            <person name="Iino T."/>
            <person name="Shono N."/>
            <person name="Ito K."/>
            <person name="Nakamura R."/>
            <person name="Sueoka K."/>
            <person name="Harayama S."/>
            <person name="Ohkuma M."/>
        </authorList>
    </citation>
    <scope>NUCLEOTIDE SEQUENCE [LARGE SCALE GENOMIC DNA]</scope>
    <source>
        <strain evidence="1 4">MIC1-1</strain>
    </source>
</reference>
<gene>
    <name evidence="2" type="ORF">CLV93_101575</name>
    <name evidence="1" type="ORF">JCM18694_04770</name>
</gene>